<keyword evidence="12 19" id="KW-0456">Lyase</keyword>
<keyword evidence="20" id="KW-1185">Reference proteome</keyword>
<dbReference type="PANTHER" id="PTHR43295:SF9">
    <property type="entry name" value="BIOSYNTHETIC ARGININE DECARBOXYLASE"/>
    <property type="match status" value="1"/>
</dbReference>
<feature type="domain" description="Arginine decarboxylase helical bundle" evidence="17">
    <location>
        <begin position="372"/>
        <end position="453"/>
    </location>
</feature>
<dbReference type="PIRSF" id="PIRSF001336">
    <property type="entry name" value="Arg_decrbxlase"/>
    <property type="match status" value="1"/>
</dbReference>
<evidence type="ECO:0000313" key="20">
    <source>
        <dbReference type="Proteomes" id="UP000011721"/>
    </source>
</evidence>
<evidence type="ECO:0000313" key="19">
    <source>
        <dbReference type="EMBL" id="AGF77157.1"/>
    </source>
</evidence>
<dbReference type="EC" id="4.1.1.19" evidence="5 13"/>
<dbReference type="GO" id="GO:0006527">
    <property type="term" value="P:L-arginine catabolic process"/>
    <property type="evidence" value="ECO:0007669"/>
    <property type="project" value="InterPro"/>
</dbReference>
<proteinExistence type="inferred from homology"/>
<dbReference type="InterPro" id="IPR002985">
    <property type="entry name" value="Arg_decrbxlase"/>
</dbReference>
<dbReference type="SUPFAM" id="SSF51419">
    <property type="entry name" value="PLP-binding barrel"/>
    <property type="match status" value="1"/>
</dbReference>
<dbReference type="SUPFAM" id="SSF50621">
    <property type="entry name" value="Alanine racemase C-terminal domain-like"/>
    <property type="match status" value="1"/>
</dbReference>
<evidence type="ECO:0000256" key="10">
    <source>
        <dbReference type="ARBA" id="ARBA00023066"/>
    </source>
</evidence>
<feature type="active site" description="Proton donor" evidence="15">
    <location>
        <position position="504"/>
    </location>
</feature>
<sequence length="639" mass="72032">MRNTQHQPSQQRSCTPYNVESWGNGYFTANEKGHLCVLPEKKEIGPRIDFMEVIKEIQEQGIPFPTVIRFHDILRAQVQLLNITFANTITEHGYQGRFYGVYPIKVNQMREVVEEIIDAGGPFDHGLEAGSKSELLACLAYNDNSNSLTILNGYKDEDYIRLALLGRKLGRKIIIVVESFSEFEMIIRLSKEMQADPLIGIRTKLSVKGRGRWAGSSGDRAKFGLTCSEIVEGVELLQRNGMTNCLKLLHFHVGSQIPDIRIVKEAVTEAGRIYANLAQSGIIIDYFDVGGGLGIDYDGSKSTGDSSRNYTLAEYSADIVSGLQQICDEMNVPHPHIVSESGRYITAHHSCVVTNVINTIHQASNPCKTTVKEDEHVLLGNMRESAEHLKLENCQEIFNDIQQIKEDTIAAFRLGVICLVERAKIETLYWLIINRIDTMLADLDFIPEEMQQIKELKASQYLCNFSVFQSAADTWAISQILPIMPLLRLDEEPSERCSLADITCDSDGKITRFIAKDGYDQSLLLHTLQPDEDYFIGLFLTGAYQDVMGDMHNLFGRLNEVHIYCDDDDPNDFYIEEVIRGTSSQQVLATMQYSPEIMARSIKTQIDLQIKQGTVLPREGVGLIDFYESCLQGYTYLNI</sequence>
<reference evidence="20" key="1">
    <citation type="journal article" date="2013" name="Stand. Genomic Sci.">
        <title>Complete genome sequence of Desulfocapsa sulfexigens, a marine deltaproteobacterium specialized in disproportionating inorganic sulfur compounds.</title>
        <authorList>
            <person name="Finster K.W."/>
            <person name="Kjeldsen K.U."/>
            <person name="Kube M."/>
            <person name="Reinhardt R."/>
            <person name="Mussmann M."/>
            <person name="Amann R."/>
            <person name="Schreiber L."/>
        </authorList>
    </citation>
    <scope>NUCLEOTIDE SEQUENCE [LARGE SCALE GENOMIC DNA]</scope>
    <source>
        <strain evidence="20">DSM 10523 / SB164P1</strain>
    </source>
</reference>
<dbReference type="CDD" id="cd06830">
    <property type="entry name" value="PLPDE_III_ADC"/>
    <property type="match status" value="1"/>
</dbReference>
<feature type="modified residue" description="N6-(pyridoxal phosphate)lysine" evidence="14">
    <location>
        <position position="105"/>
    </location>
</feature>
<dbReference type="InterPro" id="IPR029066">
    <property type="entry name" value="PLP-binding_barrel"/>
</dbReference>
<dbReference type="InterPro" id="IPR009006">
    <property type="entry name" value="Ala_racemase/Decarboxylase_C"/>
</dbReference>
<dbReference type="PANTHER" id="PTHR43295">
    <property type="entry name" value="ARGININE DECARBOXYLASE"/>
    <property type="match status" value="1"/>
</dbReference>
<keyword evidence="7" id="KW-0210">Decarboxylase</keyword>
<evidence type="ECO:0000256" key="7">
    <source>
        <dbReference type="ARBA" id="ARBA00022793"/>
    </source>
</evidence>
<accession>M1P642</accession>
<evidence type="ECO:0000256" key="12">
    <source>
        <dbReference type="ARBA" id="ARBA00023239"/>
    </source>
</evidence>
<dbReference type="NCBIfam" id="TIGR01273">
    <property type="entry name" value="speA"/>
    <property type="match status" value="1"/>
</dbReference>
<comment type="cofactor">
    <cofactor evidence="2">
        <name>Mg(2+)</name>
        <dbReference type="ChEBI" id="CHEBI:18420"/>
    </cofactor>
</comment>
<dbReference type="Proteomes" id="UP000011721">
    <property type="component" value="Chromosome"/>
</dbReference>
<dbReference type="eggNOG" id="COG1166">
    <property type="taxonomic scope" value="Bacteria"/>
</dbReference>
<comment type="cofactor">
    <cofactor evidence="1 14">
        <name>pyridoxal 5'-phosphate</name>
        <dbReference type="ChEBI" id="CHEBI:597326"/>
    </cofactor>
</comment>
<dbReference type="GO" id="GO:0046872">
    <property type="term" value="F:metal ion binding"/>
    <property type="evidence" value="ECO:0007669"/>
    <property type="project" value="UniProtKB-KW"/>
</dbReference>
<dbReference type="Gene3D" id="2.40.37.10">
    <property type="entry name" value="Lyase, Ornithine Decarboxylase, Chain A, domain 1"/>
    <property type="match status" value="1"/>
</dbReference>
<dbReference type="PATRIC" id="fig|1167006.5.peg.660"/>
<dbReference type="RefSeq" id="WP_015402855.1">
    <property type="nucleotide sequence ID" value="NC_020304.1"/>
</dbReference>
<dbReference type="Pfam" id="PF17810">
    <property type="entry name" value="Arg_decarb_HB"/>
    <property type="match status" value="1"/>
</dbReference>
<dbReference type="PRINTS" id="PR01180">
    <property type="entry name" value="ARGDCRBXLASE"/>
</dbReference>
<dbReference type="Gene3D" id="1.10.287.3440">
    <property type="match status" value="1"/>
</dbReference>
<comment type="similarity">
    <text evidence="4">Belongs to the Orn/Lys/Arg decarboxylase class-II family. SpeA subfamily.</text>
</comment>
<dbReference type="InterPro" id="IPR000183">
    <property type="entry name" value="Orn/DAP/Arg_de-COase"/>
</dbReference>
<comment type="function">
    <text evidence="3">Catalyzes the biosynthesis of agmatine from arginine.</text>
</comment>
<dbReference type="GO" id="GO:0008295">
    <property type="term" value="P:spermidine biosynthetic process"/>
    <property type="evidence" value="ECO:0007669"/>
    <property type="project" value="UniProtKB-UniRule"/>
</dbReference>
<dbReference type="GO" id="GO:0008792">
    <property type="term" value="F:arginine decarboxylase activity"/>
    <property type="evidence" value="ECO:0007669"/>
    <property type="project" value="UniProtKB-UniRule"/>
</dbReference>
<dbReference type="AlphaFoldDB" id="M1P642"/>
<evidence type="ECO:0000259" key="17">
    <source>
        <dbReference type="Pfam" id="PF17810"/>
    </source>
</evidence>
<evidence type="ECO:0000256" key="14">
    <source>
        <dbReference type="PIRSR" id="PIRSR001336-50"/>
    </source>
</evidence>
<dbReference type="PROSITE" id="PS00878">
    <property type="entry name" value="ODR_DC_2_1"/>
    <property type="match status" value="1"/>
</dbReference>
<evidence type="ECO:0000256" key="9">
    <source>
        <dbReference type="ARBA" id="ARBA00022898"/>
    </source>
</evidence>
<evidence type="ECO:0000256" key="4">
    <source>
        <dbReference type="ARBA" id="ARBA00008357"/>
    </source>
</evidence>
<dbReference type="NCBIfam" id="NF003763">
    <property type="entry name" value="PRK05354.1"/>
    <property type="match status" value="1"/>
</dbReference>
<evidence type="ECO:0000256" key="5">
    <source>
        <dbReference type="ARBA" id="ARBA00012426"/>
    </source>
</evidence>
<dbReference type="STRING" id="1167006.UWK_00576"/>
<evidence type="ECO:0000256" key="13">
    <source>
        <dbReference type="NCBIfam" id="TIGR01273"/>
    </source>
</evidence>
<evidence type="ECO:0000256" key="1">
    <source>
        <dbReference type="ARBA" id="ARBA00001933"/>
    </source>
</evidence>
<gene>
    <name evidence="19" type="ordered locus">UWK_00576</name>
</gene>
<name>M1P642_DESSD</name>
<dbReference type="Pfam" id="PF17944">
    <property type="entry name" value="Arg_decarbox_C"/>
    <property type="match status" value="1"/>
</dbReference>
<keyword evidence="9 14" id="KW-0663">Pyridoxal phosphate</keyword>
<evidence type="ECO:0000256" key="15">
    <source>
        <dbReference type="PIRSR" id="PIRSR600183-50"/>
    </source>
</evidence>
<evidence type="ECO:0000259" key="18">
    <source>
        <dbReference type="Pfam" id="PF17944"/>
    </source>
</evidence>
<dbReference type="Gene3D" id="3.20.20.10">
    <property type="entry name" value="Alanine racemase"/>
    <property type="match status" value="1"/>
</dbReference>
<dbReference type="PRINTS" id="PR01179">
    <property type="entry name" value="ODADCRBXLASE"/>
</dbReference>
<evidence type="ECO:0000256" key="6">
    <source>
        <dbReference type="ARBA" id="ARBA00022723"/>
    </source>
</evidence>
<evidence type="ECO:0000256" key="3">
    <source>
        <dbReference type="ARBA" id="ARBA00002257"/>
    </source>
</evidence>
<evidence type="ECO:0000256" key="8">
    <source>
        <dbReference type="ARBA" id="ARBA00022842"/>
    </source>
</evidence>
<keyword evidence="11" id="KW-0620">Polyamine biosynthesis</keyword>
<evidence type="ECO:0000259" key="16">
    <source>
        <dbReference type="Pfam" id="PF02784"/>
    </source>
</evidence>
<dbReference type="InterPro" id="IPR022653">
    <property type="entry name" value="De-COase2_pyr-phos_BS"/>
</dbReference>
<feature type="domain" description="Orn/DAP/Arg decarboxylase 2 N-terminal" evidence="16">
    <location>
        <begin position="100"/>
        <end position="347"/>
    </location>
</feature>
<dbReference type="InterPro" id="IPR022644">
    <property type="entry name" value="De-COase2_N"/>
</dbReference>
<protein>
    <recommendedName>
        <fullName evidence="5 13">Arginine decarboxylase</fullName>
        <ecNumber evidence="5 13">4.1.1.19</ecNumber>
    </recommendedName>
</protein>
<keyword evidence="10" id="KW-0745">Spermidine biosynthesis</keyword>
<organism evidence="19 20">
    <name type="scientific">Desulfocapsa sulfexigens (strain DSM 10523 / SB164P1)</name>
    <dbReference type="NCBI Taxonomy" id="1167006"/>
    <lineage>
        <taxon>Bacteria</taxon>
        <taxon>Pseudomonadati</taxon>
        <taxon>Thermodesulfobacteriota</taxon>
        <taxon>Desulfobulbia</taxon>
        <taxon>Desulfobulbales</taxon>
        <taxon>Desulfocapsaceae</taxon>
        <taxon>Desulfocapsa</taxon>
    </lineage>
</organism>
<dbReference type="KEGG" id="dsf:UWK_00576"/>
<keyword evidence="6" id="KW-0479">Metal-binding</keyword>
<dbReference type="OrthoDB" id="9802658at2"/>
<evidence type="ECO:0000256" key="11">
    <source>
        <dbReference type="ARBA" id="ARBA00023115"/>
    </source>
</evidence>
<keyword evidence="8" id="KW-0460">Magnesium</keyword>
<feature type="domain" description="Arginine decarboxylase C-terminal helical" evidence="18">
    <location>
        <begin position="586"/>
        <end position="637"/>
    </location>
</feature>
<dbReference type="HOGENOM" id="CLU_027243_1_0_7"/>
<dbReference type="Gene3D" id="1.20.58.930">
    <property type="match status" value="1"/>
</dbReference>
<dbReference type="Pfam" id="PF02784">
    <property type="entry name" value="Orn_Arg_deC_N"/>
    <property type="match status" value="1"/>
</dbReference>
<dbReference type="EMBL" id="CP003985">
    <property type="protein sequence ID" value="AGF77157.1"/>
    <property type="molecule type" value="Genomic_DNA"/>
</dbReference>
<dbReference type="InterPro" id="IPR041128">
    <property type="entry name" value="Arg_decarbox_C"/>
</dbReference>
<evidence type="ECO:0000256" key="2">
    <source>
        <dbReference type="ARBA" id="ARBA00001946"/>
    </source>
</evidence>
<dbReference type="InterPro" id="IPR040634">
    <property type="entry name" value="Arg_decarb_HB"/>
</dbReference>